<keyword evidence="2" id="KW-1003">Cell membrane</keyword>
<feature type="transmembrane region" description="Helical" evidence="6">
    <location>
        <begin position="628"/>
        <end position="645"/>
    </location>
</feature>
<dbReference type="AlphaFoldDB" id="A0A162CR41"/>
<evidence type="ECO:0000256" key="2">
    <source>
        <dbReference type="ARBA" id="ARBA00022475"/>
    </source>
</evidence>
<reference evidence="8" key="1">
    <citation type="submission" date="2016-02" db="EMBL/GenBank/DDBJ databases">
        <title>Genome sequence of Bacillus trypoxylicola KCTC 13244(T).</title>
        <authorList>
            <person name="Jeong H."/>
            <person name="Park S.-H."/>
            <person name="Choi S.-K."/>
        </authorList>
    </citation>
    <scope>NUCLEOTIDE SEQUENCE [LARGE SCALE GENOMIC DNA]</scope>
    <source>
        <strain evidence="8">KCTC 13244</strain>
    </source>
</reference>
<comment type="caution">
    <text evidence="8">The sequence shown here is derived from an EMBL/GenBank/DDBJ whole genome shotgun (WGS) entry which is preliminary data.</text>
</comment>
<dbReference type="OrthoDB" id="7051771at2"/>
<dbReference type="InterPro" id="IPR000731">
    <property type="entry name" value="SSD"/>
</dbReference>
<evidence type="ECO:0000313" key="8">
    <source>
        <dbReference type="EMBL" id="KYG26087.1"/>
    </source>
</evidence>
<proteinExistence type="predicted"/>
<protein>
    <recommendedName>
        <fullName evidence="7">SSD domain-containing protein</fullName>
    </recommendedName>
</protein>
<accession>A0A162CR41</accession>
<feature type="domain" description="SSD" evidence="7">
    <location>
        <begin position="563"/>
        <end position="732"/>
    </location>
</feature>
<evidence type="ECO:0000256" key="3">
    <source>
        <dbReference type="ARBA" id="ARBA00022692"/>
    </source>
</evidence>
<dbReference type="SUPFAM" id="SSF82866">
    <property type="entry name" value="Multidrug efflux transporter AcrB transmembrane domain"/>
    <property type="match status" value="2"/>
</dbReference>
<dbReference type="Gene3D" id="1.20.1640.10">
    <property type="entry name" value="Multidrug efflux transporter AcrB transmembrane domain"/>
    <property type="match status" value="2"/>
</dbReference>
<dbReference type="Pfam" id="PF03176">
    <property type="entry name" value="MMPL"/>
    <property type="match status" value="2"/>
</dbReference>
<dbReference type="InterPro" id="IPR004869">
    <property type="entry name" value="MMPL_dom"/>
</dbReference>
<organism evidence="8 9">
    <name type="scientific">Alkalihalobacillus trypoxylicola</name>
    <dbReference type="NCBI Taxonomy" id="519424"/>
    <lineage>
        <taxon>Bacteria</taxon>
        <taxon>Bacillati</taxon>
        <taxon>Bacillota</taxon>
        <taxon>Bacilli</taxon>
        <taxon>Bacillales</taxon>
        <taxon>Bacillaceae</taxon>
        <taxon>Alkalihalobacillus</taxon>
    </lineage>
</organism>
<feature type="transmembrane region" description="Helical" evidence="6">
    <location>
        <begin position="564"/>
        <end position="582"/>
    </location>
</feature>
<dbReference type="STRING" id="519424.AZF04_13460"/>
<evidence type="ECO:0000256" key="6">
    <source>
        <dbReference type="SAM" id="Phobius"/>
    </source>
</evidence>
<dbReference type="PANTHER" id="PTHR33406">
    <property type="entry name" value="MEMBRANE PROTEIN MJ1562-RELATED"/>
    <property type="match status" value="1"/>
</dbReference>
<feature type="transmembrane region" description="Helical" evidence="6">
    <location>
        <begin position="187"/>
        <end position="206"/>
    </location>
</feature>
<keyword evidence="4 6" id="KW-1133">Transmembrane helix</keyword>
<keyword evidence="5 6" id="KW-0472">Membrane</keyword>
<feature type="transmembrane region" description="Helical" evidence="6">
    <location>
        <begin position="375"/>
        <end position="393"/>
    </location>
</feature>
<sequence length="758" mass="84080">MERTLKTLGKWSIKYRWAFIAVWLVIFGLGGYYATQVGDYLTGGGWGVPGSGSNQAYELVSEEFESRDATSLSFVISHEKYEVDSPPYREALAQLTSTLSAESEIDSVYTWLDAEEGLKDYFISDHLHTSIGFIEMNVDEGFAQKILPDIQKRLTDSLSNDFDATILGAPAFWGEMNQLSQSGLEKAHLYALPIIILVLLLVFRSVMSSLTPLLLSGFSIVASLGVLYFIAQIFELSIFVLDAALMLGIGVGIDFALIFIKRFREQLDTVSNHYHAVVETMATAGHAILFSALTIIGSMSAILIVDIAAVRSIALGVIIVVTFLMLTSLTLLPAVLAVFGEKINSLRIPFMSIKNVPTQQGRWYRLAHRVMKRPILYFVGSVLFLTVLAWPAFELEVSTPDSRMLPEDTQVRSGMRYLEDGFGVGYSAPIQVVVSTENENLTSPEMISNLQRLEEGLQGIANVEAVQSLFSFFPEMSSEDIHYLLDENQELLTNDEWMMLNRNLSENHQVVIFDVISNNHSSSEESRAIVQEIRENFTIDEYWTVSVGGETAEGMDTSQSLNDSLPVVLVLTLTLLFIVLMITFKSLILPLKAIVMNILSLGATYGVLVAVFQWGFGSNLFGFGEFGFIQSFIPILLLGLLFSLSTDYEVFLLSRVQEEYEKGISNEESVALGLEKTAPMISGAALIMIAVFGSFAFAGVLPMQQLGFGMALAIALDATVVRLFLVPATMKLLGAWNWWLPFRRQKLKPSPAKDRFMN</sequence>
<dbReference type="EMBL" id="LTAO01000039">
    <property type="protein sequence ID" value="KYG26087.1"/>
    <property type="molecule type" value="Genomic_DNA"/>
</dbReference>
<keyword evidence="9" id="KW-1185">Reference proteome</keyword>
<gene>
    <name evidence="8" type="ORF">AZF04_13460</name>
</gene>
<comment type="subcellular location">
    <subcellularLocation>
        <location evidence="1">Cell membrane</location>
        <topology evidence="1">Multi-pass membrane protein</topology>
    </subcellularLocation>
</comment>
<feature type="domain" description="SSD" evidence="7">
    <location>
        <begin position="209"/>
        <end position="338"/>
    </location>
</feature>
<feature type="transmembrane region" description="Helical" evidence="6">
    <location>
        <begin position="594"/>
        <end position="616"/>
    </location>
</feature>
<feature type="transmembrane region" description="Helical" evidence="6">
    <location>
        <begin position="213"/>
        <end position="231"/>
    </location>
</feature>
<evidence type="ECO:0000259" key="7">
    <source>
        <dbReference type="PROSITE" id="PS50156"/>
    </source>
</evidence>
<evidence type="ECO:0000256" key="1">
    <source>
        <dbReference type="ARBA" id="ARBA00004651"/>
    </source>
</evidence>
<dbReference type="PROSITE" id="PS50156">
    <property type="entry name" value="SSD"/>
    <property type="match status" value="2"/>
</dbReference>
<dbReference type="GO" id="GO:0005886">
    <property type="term" value="C:plasma membrane"/>
    <property type="evidence" value="ECO:0007669"/>
    <property type="project" value="UniProtKB-SubCell"/>
</dbReference>
<keyword evidence="3 6" id="KW-0812">Transmembrane</keyword>
<evidence type="ECO:0000313" key="9">
    <source>
        <dbReference type="Proteomes" id="UP000075806"/>
    </source>
</evidence>
<dbReference type="InterPro" id="IPR050545">
    <property type="entry name" value="Mycobact_MmpL"/>
</dbReference>
<dbReference type="PANTHER" id="PTHR33406:SF13">
    <property type="entry name" value="MEMBRANE PROTEIN YDFJ"/>
    <property type="match status" value="1"/>
</dbReference>
<feature type="transmembrane region" description="Helical" evidence="6">
    <location>
        <begin position="313"/>
        <end position="339"/>
    </location>
</feature>
<feature type="transmembrane region" description="Helical" evidence="6">
    <location>
        <begin position="15"/>
        <end position="34"/>
    </location>
</feature>
<evidence type="ECO:0000256" key="4">
    <source>
        <dbReference type="ARBA" id="ARBA00022989"/>
    </source>
</evidence>
<evidence type="ECO:0000256" key="5">
    <source>
        <dbReference type="ARBA" id="ARBA00023136"/>
    </source>
</evidence>
<feature type="transmembrane region" description="Helical" evidence="6">
    <location>
        <begin position="237"/>
        <end position="260"/>
    </location>
</feature>
<feature type="transmembrane region" description="Helical" evidence="6">
    <location>
        <begin position="281"/>
        <end position="307"/>
    </location>
</feature>
<dbReference type="RefSeq" id="WP_061950263.1">
    <property type="nucleotide sequence ID" value="NZ_LTAO01000039.1"/>
</dbReference>
<feature type="transmembrane region" description="Helical" evidence="6">
    <location>
        <begin position="681"/>
        <end position="700"/>
    </location>
</feature>
<dbReference type="Proteomes" id="UP000075806">
    <property type="component" value="Unassembled WGS sequence"/>
</dbReference>
<name>A0A162CR41_9BACI</name>